<evidence type="ECO:0008006" key="4">
    <source>
        <dbReference type="Google" id="ProtNLM"/>
    </source>
</evidence>
<organism evidence="2 3">
    <name type="scientific">Desulfotomaculum copahuensis</name>
    <dbReference type="NCBI Taxonomy" id="1838280"/>
    <lineage>
        <taxon>Bacteria</taxon>
        <taxon>Bacillati</taxon>
        <taxon>Bacillota</taxon>
        <taxon>Clostridia</taxon>
        <taxon>Eubacteriales</taxon>
        <taxon>Desulfotomaculaceae</taxon>
        <taxon>Desulfotomaculum</taxon>
    </lineage>
</organism>
<proteinExistence type="predicted"/>
<gene>
    <name evidence="2" type="ORF">A6M21_07520</name>
</gene>
<dbReference type="AlphaFoldDB" id="A0A1B7LG62"/>
<comment type="caution">
    <text evidence="2">The sequence shown here is derived from an EMBL/GenBank/DDBJ whole genome shotgun (WGS) entry which is preliminary data.</text>
</comment>
<dbReference type="STRING" id="1838280.A6M21_07520"/>
<dbReference type="InterPro" id="IPR013783">
    <property type="entry name" value="Ig-like_fold"/>
</dbReference>
<dbReference type="EMBL" id="LYVF01000099">
    <property type="protein sequence ID" value="OAT83677.1"/>
    <property type="molecule type" value="Genomic_DNA"/>
</dbReference>
<protein>
    <recommendedName>
        <fullName evidence="4">Ig-like domain-containing protein</fullName>
    </recommendedName>
</protein>
<feature type="region of interest" description="Disordered" evidence="1">
    <location>
        <begin position="394"/>
        <end position="422"/>
    </location>
</feature>
<keyword evidence="3" id="KW-1185">Reference proteome</keyword>
<dbReference type="Proteomes" id="UP000078532">
    <property type="component" value="Unassembled WGS sequence"/>
</dbReference>
<name>A0A1B7LG62_9FIRM</name>
<sequence length="625" mass="65898">MFYVNEYGNTNNFLSDPNAQYKGAMYCAVFDNQSDLNANNLSGGYTALTPPDVGANAGLAVDGHTVTTLEGLLQALGVPQDTDGSYIISPSYWKTHVPPDGTTFFTGTGECEPIQRGGPSGTVYDGTQPPLNPSWNTLTNPLCITNGDQTHDTFIAGAVVNGQPKYWWATDSYQGTDVNLTQQCATAMYNSSPTVADICLAYDYGLAVLNVQPTVGQSQAGAPETWTANVMNSTPFIAKNVMLRAYLIEQNSIQLIGSVTTDIGPTMLPGAIMSQKINYGQGVTPGSGLQQNTVSWSFTWNKPNVPYRYLVTANLDLSNVSVTTGNNLSSITAYGTPQPENLITAYAYGNSPLAGGMVHGNTGEQETVESISGRQNIFSGLPAAYQDNYALGAAASPGTAPPSGGGGSNNPPPPPTPQPSNISVQLTDTGAKAAGNIQAGTQLNATATITNGFSVSGPVRVDWYTSPDGQNWTGIGNTQTITLPANGTQTVTQQWTITQNMISGNGSVNGYIMVTVDDPLTGSTINTAQNMAYQATGQMETTYSDNYATGNVQTSGQNTSTSSGGTKTPGWVTWYEQKPVTTYKTIQVPVVHNAWKRVPLYLPTPPKIHVRLVPNPGEPGGPTGQ</sequence>
<dbReference type="Gene3D" id="2.60.40.10">
    <property type="entry name" value="Immunoglobulins"/>
    <property type="match status" value="1"/>
</dbReference>
<evidence type="ECO:0000313" key="2">
    <source>
        <dbReference type="EMBL" id="OAT83677.1"/>
    </source>
</evidence>
<reference evidence="2 3" key="1">
    <citation type="submission" date="2016-04" db="EMBL/GenBank/DDBJ databases">
        <authorList>
            <person name="Evans L.H."/>
            <person name="Alamgir A."/>
            <person name="Owens N."/>
            <person name="Weber N.D."/>
            <person name="Virtaneva K."/>
            <person name="Barbian K."/>
            <person name="Babar A."/>
            <person name="Rosenke K."/>
        </authorList>
    </citation>
    <scope>NUCLEOTIDE SEQUENCE [LARGE SCALE GENOMIC DNA]</scope>
    <source>
        <strain evidence="2 3">LMa1</strain>
    </source>
</reference>
<dbReference type="RefSeq" id="WP_066667316.1">
    <property type="nucleotide sequence ID" value="NZ_LYVF01000099.1"/>
</dbReference>
<accession>A0A1B7LG62</accession>
<evidence type="ECO:0000313" key="3">
    <source>
        <dbReference type="Proteomes" id="UP000078532"/>
    </source>
</evidence>
<evidence type="ECO:0000256" key="1">
    <source>
        <dbReference type="SAM" id="MobiDB-lite"/>
    </source>
</evidence>